<keyword evidence="4" id="KW-1185">Reference proteome</keyword>
<proteinExistence type="predicted"/>
<name>A0A0M9VQX3_9BASI</name>
<dbReference type="Proteomes" id="UP000037751">
    <property type="component" value="Unassembled WGS sequence"/>
</dbReference>
<sequence>MYRSQLAQLTFNSKPIITNLTLIAQEHVHQMSTIVAKVVDNHIAMAPPPYRLPALYLMDSISKNIGSPYTELWAPRVVALFMESYRVVDQPTRRRMEELLATWRNAGPGGRALYGDTAQQTIERSLFGSQGATAKAAAGPTKPQVVANIERLLALQTQALAHRPQDEEAQRQQDTLQQLKEQVLHAEPSPALLQDVQKQLDAMSRPGKVTESTGSGSTPDVAAALAVAAQALAPSASGTAPPSSRGTTPSAPVSAAPASASELIANLMKAGLLPSTSTASTTPAAKPSVHSQDKAYTDYIMSLDLRMTTLNLAQPAPELELLLQEHLPLPCRQCANRYPEGEAGKHALDDHLDWHFTQNRRARASVARGQSRAWLDPVVRWIRSGFDDVMPMSTDDDDGLLGDPSTNQALREKIEHAHVPVPHDADVAARPCRICKEPFHSEWSEDDEEWIWRNAVQVDQVYYHASCYYSAKSMSDSVAAATTSAPPAASSEVKAEEAHDLSLKRKASPPSEAPSTKKLDVKQEASSV</sequence>
<feature type="compositionally biased region" description="Basic and acidic residues" evidence="1">
    <location>
        <begin position="515"/>
        <end position="528"/>
    </location>
</feature>
<dbReference type="PANTHER" id="PTHR15921:SF3">
    <property type="entry name" value="PRE-MRNA CLEAVAGE COMPLEX 2 PROTEIN PCF11"/>
    <property type="match status" value="1"/>
</dbReference>
<dbReference type="PANTHER" id="PTHR15921">
    <property type="entry name" value="PRE-MRNA CLEAVAGE COMPLEX II"/>
    <property type="match status" value="1"/>
</dbReference>
<dbReference type="GO" id="GO:0005849">
    <property type="term" value="C:mRNA cleavage factor complex"/>
    <property type="evidence" value="ECO:0007669"/>
    <property type="project" value="TreeGrafter"/>
</dbReference>
<dbReference type="SMART" id="SM00582">
    <property type="entry name" value="RPR"/>
    <property type="match status" value="1"/>
</dbReference>
<dbReference type="InterPro" id="IPR047415">
    <property type="entry name" value="Pcf11_CID"/>
</dbReference>
<dbReference type="VEuPathDB" id="FungiDB:Malapachy_3664"/>
<protein>
    <recommendedName>
        <fullName evidence="2">CID domain-containing protein</fullName>
    </recommendedName>
</protein>
<dbReference type="PROSITE" id="PS51391">
    <property type="entry name" value="CID"/>
    <property type="match status" value="1"/>
</dbReference>
<dbReference type="InterPro" id="IPR006569">
    <property type="entry name" value="CID_dom"/>
</dbReference>
<evidence type="ECO:0000313" key="4">
    <source>
        <dbReference type="Proteomes" id="UP000037751"/>
    </source>
</evidence>
<dbReference type="EMBL" id="LGAV01000001">
    <property type="protein sequence ID" value="KOS15855.1"/>
    <property type="molecule type" value="Genomic_DNA"/>
</dbReference>
<gene>
    <name evidence="3" type="ORF">Malapachy_3664</name>
</gene>
<dbReference type="GO" id="GO:0006369">
    <property type="term" value="P:termination of RNA polymerase II transcription"/>
    <property type="evidence" value="ECO:0007669"/>
    <property type="project" value="InterPro"/>
</dbReference>
<evidence type="ECO:0000259" key="2">
    <source>
        <dbReference type="PROSITE" id="PS51391"/>
    </source>
</evidence>
<organism evidence="3 4">
    <name type="scientific">Malassezia pachydermatis</name>
    <dbReference type="NCBI Taxonomy" id="77020"/>
    <lineage>
        <taxon>Eukaryota</taxon>
        <taxon>Fungi</taxon>
        <taxon>Dikarya</taxon>
        <taxon>Basidiomycota</taxon>
        <taxon>Ustilaginomycotina</taxon>
        <taxon>Malasseziomycetes</taxon>
        <taxon>Malasseziales</taxon>
        <taxon>Malasseziaceae</taxon>
        <taxon>Malassezia</taxon>
    </lineage>
</organism>
<comment type="caution">
    <text evidence="3">The sequence shown here is derived from an EMBL/GenBank/DDBJ whole genome shotgun (WGS) entry which is preliminary data.</text>
</comment>
<dbReference type="Gene3D" id="1.25.40.90">
    <property type="match status" value="1"/>
</dbReference>
<dbReference type="CDD" id="cd16982">
    <property type="entry name" value="CID_Pcf11"/>
    <property type="match status" value="1"/>
</dbReference>
<dbReference type="FunFam" id="1.25.40.90:FF:000016">
    <property type="entry name" value="mRNA cleavage factor complex component Pcf11"/>
    <property type="match status" value="1"/>
</dbReference>
<dbReference type="AlphaFoldDB" id="A0A0M9VQX3"/>
<dbReference type="Pfam" id="PF04818">
    <property type="entry name" value="CID"/>
    <property type="match status" value="1"/>
</dbReference>
<feature type="region of interest" description="Disordered" evidence="1">
    <location>
        <begin position="235"/>
        <end position="255"/>
    </location>
</feature>
<feature type="domain" description="CID" evidence="2">
    <location>
        <begin position="1"/>
        <end position="130"/>
    </location>
</feature>
<dbReference type="GO" id="GO:0003729">
    <property type="term" value="F:mRNA binding"/>
    <property type="evidence" value="ECO:0007669"/>
    <property type="project" value="InterPro"/>
</dbReference>
<feature type="region of interest" description="Disordered" evidence="1">
    <location>
        <begin position="483"/>
        <end position="528"/>
    </location>
</feature>
<dbReference type="GO" id="GO:0000993">
    <property type="term" value="F:RNA polymerase II complex binding"/>
    <property type="evidence" value="ECO:0007669"/>
    <property type="project" value="InterPro"/>
</dbReference>
<evidence type="ECO:0000313" key="3">
    <source>
        <dbReference type="EMBL" id="KOS15855.1"/>
    </source>
</evidence>
<dbReference type="RefSeq" id="XP_017993487.1">
    <property type="nucleotide sequence ID" value="XM_018138126.1"/>
</dbReference>
<dbReference type="STRING" id="77020.A0A0M9VQX3"/>
<dbReference type="GO" id="GO:0005737">
    <property type="term" value="C:cytoplasm"/>
    <property type="evidence" value="ECO:0007669"/>
    <property type="project" value="TreeGrafter"/>
</dbReference>
<dbReference type="OrthoDB" id="2129491at2759"/>
<dbReference type="InterPro" id="IPR054127">
    <property type="entry name" value="Pcf11_C"/>
</dbReference>
<accession>A0A0M9VQX3</accession>
<feature type="compositionally biased region" description="Basic and acidic residues" evidence="1">
    <location>
        <begin position="493"/>
        <end position="503"/>
    </location>
</feature>
<dbReference type="GO" id="GO:0031124">
    <property type="term" value="P:mRNA 3'-end processing"/>
    <property type="evidence" value="ECO:0007669"/>
    <property type="project" value="InterPro"/>
</dbReference>
<dbReference type="GeneID" id="28730002"/>
<dbReference type="SUPFAM" id="SSF48464">
    <property type="entry name" value="ENTH/VHS domain"/>
    <property type="match status" value="1"/>
</dbReference>
<reference evidence="3 4" key="1">
    <citation type="submission" date="2015-07" db="EMBL/GenBank/DDBJ databases">
        <title>Draft Genome Sequence of Malassezia furfur CBS1878 and Malassezia pachydermatis CBS1879.</title>
        <authorList>
            <person name="Triana S."/>
            <person name="Ohm R."/>
            <person name="Gonzalez A."/>
            <person name="DeCock H."/>
            <person name="Restrepo S."/>
            <person name="Celis A."/>
        </authorList>
    </citation>
    <scope>NUCLEOTIDE SEQUENCE [LARGE SCALE GENOMIC DNA]</scope>
    <source>
        <strain evidence="3 4">CBS 1879</strain>
    </source>
</reference>
<dbReference type="InterPro" id="IPR045154">
    <property type="entry name" value="PCF11-like"/>
</dbReference>
<evidence type="ECO:0000256" key="1">
    <source>
        <dbReference type="SAM" id="MobiDB-lite"/>
    </source>
</evidence>
<dbReference type="Pfam" id="PF21936">
    <property type="entry name" value="Pcf11_C"/>
    <property type="match status" value="1"/>
</dbReference>
<dbReference type="InterPro" id="IPR008942">
    <property type="entry name" value="ENTH_VHS"/>
</dbReference>